<feature type="non-terminal residue" evidence="1">
    <location>
        <position position="1"/>
    </location>
</feature>
<dbReference type="EMBL" id="UINC01199073">
    <property type="protein sequence ID" value="SVE17323.1"/>
    <property type="molecule type" value="Genomic_DNA"/>
</dbReference>
<feature type="non-terminal residue" evidence="1">
    <location>
        <position position="23"/>
    </location>
</feature>
<sequence>LTGPKRGCHSLSCRRRKCRRRND</sequence>
<protein>
    <submittedName>
        <fullName evidence="1">Uncharacterized protein</fullName>
    </submittedName>
</protein>
<evidence type="ECO:0000313" key="1">
    <source>
        <dbReference type="EMBL" id="SVE17323.1"/>
    </source>
</evidence>
<accession>A0A383BBW5</accession>
<name>A0A383BBW5_9ZZZZ</name>
<gene>
    <name evidence="1" type="ORF">METZ01_LOCUS470177</name>
</gene>
<proteinExistence type="predicted"/>
<reference evidence="1" key="1">
    <citation type="submission" date="2018-05" db="EMBL/GenBank/DDBJ databases">
        <authorList>
            <person name="Lanie J.A."/>
            <person name="Ng W.-L."/>
            <person name="Kazmierczak K.M."/>
            <person name="Andrzejewski T.M."/>
            <person name="Davidsen T.M."/>
            <person name="Wayne K.J."/>
            <person name="Tettelin H."/>
            <person name="Glass J.I."/>
            <person name="Rusch D."/>
            <person name="Podicherti R."/>
            <person name="Tsui H.-C.T."/>
            <person name="Winkler M.E."/>
        </authorList>
    </citation>
    <scope>NUCLEOTIDE SEQUENCE</scope>
</reference>
<organism evidence="1">
    <name type="scientific">marine metagenome</name>
    <dbReference type="NCBI Taxonomy" id="408172"/>
    <lineage>
        <taxon>unclassified sequences</taxon>
        <taxon>metagenomes</taxon>
        <taxon>ecological metagenomes</taxon>
    </lineage>
</organism>
<dbReference type="AlphaFoldDB" id="A0A383BBW5"/>